<feature type="signal peptide" evidence="1">
    <location>
        <begin position="1"/>
        <end position="20"/>
    </location>
</feature>
<organism evidence="2 3">
    <name type="scientific">Larsenimonas suaedae</name>
    <dbReference type="NCBI Taxonomy" id="1851019"/>
    <lineage>
        <taxon>Bacteria</taxon>
        <taxon>Pseudomonadati</taxon>
        <taxon>Pseudomonadota</taxon>
        <taxon>Gammaproteobacteria</taxon>
        <taxon>Oceanospirillales</taxon>
        <taxon>Halomonadaceae</taxon>
        <taxon>Larsenimonas</taxon>
    </lineage>
</organism>
<comment type="caution">
    <text evidence="2">The sequence shown here is derived from an EMBL/GenBank/DDBJ whole genome shotgun (WGS) entry which is preliminary data.</text>
</comment>
<gene>
    <name evidence="2" type="ORF">QC825_13585</name>
</gene>
<protein>
    <submittedName>
        <fullName evidence="2">Uncharacterized protein</fullName>
    </submittedName>
</protein>
<dbReference type="Proteomes" id="UP001269375">
    <property type="component" value="Unassembled WGS sequence"/>
</dbReference>
<feature type="chain" id="PRO_5046824811" evidence="1">
    <location>
        <begin position="21"/>
        <end position="98"/>
    </location>
</feature>
<evidence type="ECO:0000313" key="3">
    <source>
        <dbReference type="Proteomes" id="UP001269375"/>
    </source>
</evidence>
<keyword evidence="1" id="KW-0732">Signal</keyword>
<accession>A0ABU1GYI0</accession>
<dbReference type="RefSeq" id="WP_251595082.1">
    <property type="nucleotide sequence ID" value="NZ_JAMLJI010000004.1"/>
</dbReference>
<keyword evidence="3" id="KW-1185">Reference proteome</keyword>
<evidence type="ECO:0000256" key="1">
    <source>
        <dbReference type="SAM" id="SignalP"/>
    </source>
</evidence>
<name>A0ABU1GYI0_9GAMM</name>
<sequence>MRAFKIIAAMAALGALGALALVIMVPATERSGDAFGVHYPNARYDTLEIHPSYHSPAAPAPVLDQPSTSTHGPEATLVAPVEEALPYRYPASQKTYVF</sequence>
<dbReference type="EMBL" id="JARWAO010000008">
    <property type="protein sequence ID" value="MDR5897101.1"/>
    <property type="molecule type" value="Genomic_DNA"/>
</dbReference>
<reference evidence="2 3" key="1">
    <citation type="submission" date="2023-04" db="EMBL/GenBank/DDBJ databases">
        <title>A long-awaited taxogenomic arrangement of the family Halomonadaceae.</title>
        <authorList>
            <person name="De La Haba R."/>
            <person name="Chuvochina M."/>
            <person name="Wittouck S."/>
            <person name="Arahal D.R."/>
            <person name="Sanchez-Porro C."/>
            <person name="Hugenholtz P."/>
            <person name="Ventosa A."/>
        </authorList>
    </citation>
    <scope>NUCLEOTIDE SEQUENCE [LARGE SCALE GENOMIC DNA]</scope>
    <source>
        <strain evidence="2 3">DSM 22428</strain>
    </source>
</reference>
<evidence type="ECO:0000313" key="2">
    <source>
        <dbReference type="EMBL" id="MDR5897101.1"/>
    </source>
</evidence>
<proteinExistence type="predicted"/>